<accession>A0A426QLA0</accession>
<dbReference type="Proteomes" id="UP000287798">
    <property type="component" value="Unassembled WGS sequence"/>
</dbReference>
<name>A0A426QLA0_9GAMM</name>
<gene>
    <name evidence="1" type="ORF">D6C00_11750</name>
</gene>
<reference evidence="1 2" key="1">
    <citation type="journal article" date="2010" name="Int. J. Syst. Evol. Microbiol.">
        <title>Thiohalobacter thiocyanaticus gen. nov., sp. nov., a moderately halophilic, sulfur-oxidizing gammaproteobacterium from hypersaline lakes, that utilizes thiocyanate.</title>
        <authorList>
            <person name="Sorokin D.Y."/>
            <person name="Kovaleva O.L."/>
            <person name="Tourova T.P."/>
            <person name="Muyzer G."/>
        </authorList>
    </citation>
    <scope>NUCLEOTIDE SEQUENCE [LARGE SCALE GENOMIC DNA]</scope>
    <source>
        <strain evidence="1 2">Hrh1</strain>
    </source>
</reference>
<keyword evidence="2" id="KW-1185">Reference proteome</keyword>
<evidence type="ECO:0000313" key="2">
    <source>
        <dbReference type="Proteomes" id="UP000287798"/>
    </source>
</evidence>
<protein>
    <submittedName>
        <fullName evidence="1">Uncharacterized protein</fullName>
    </submittedName>
</protein>
<proteinExistence type="predicted"/>
<dbReference type="AlphaFoldDB" id="A0A426QLA0"/>
<dbReference type="EMBL" id="QZMU01000001">
    <property type="protein sequence ID" value="RRQ22541.1"/>
    <property type="molecule type" value="Genomic_DNA"/>
</dbReference>
<organism evidence="1 2">
    <name type="scientific">Thiohalobacter thiocyanaticus</name>
    <dbReference type="NCBI Taxonomy" id="585455"/>
    <lineage>
        <taxon>Bacteria</taxon>
        <taxon>Pseudomonadati</taxon>
        <taxon>Pseudomonadota</taxon>
        <taxon>Gammaproteobacteria</taxon>
        <taxon>Thiohalobacterales</taxon>
        <taxon>Thiohalobacteraceae</taxon>
        <taxon>Thiohalobacter</taxon>
    </lineage>
</organism>
<comment type="caution">
    <text evidence="1">The sequence shown here is derived from an EMBL/GenBank/DDBJ whole genome shotgun (WGS) entry which is preliminary data.</text>
</comment>
<evidence type="ECO:0000313" key="1">
    <source>
        <dbReference type="EMBL" id="RRQ22541.1"/>
    </source>
</evidence>
<sequence length="62" mass="6758">MNTANMKSGYSFPVIPAQAGIHGPQRFLDPGLRRDDESGIHQNSLVSDPCSFVFIRGHSNSV</sequence>